<keyword evidence="1" id="KW-0328">Glycosyltransferase</keyword>
<evidence type="ECO:0000313" key="1">
    <source>
        <dbReference type="EMBL" id="WZN54738.1"/>
    </source>
</evidence>
<keyword evidence="2" id="KW-1185">Reference proteome</keyword>
<dbReference type="EC" id="2.4.-.-" evidence="1"/>
<sequence>MMEKNGCMDRPCPIAVSVVIPVYNVEKYLDETIQSVLDQELQDFEILLVNDGSLDSSAAICQKYASLDPRIYFFDQDNAGVSVARNNGLNRARGEYVYFLDSDDTIDSAFLSVSLAIAKQQNFDLVILGEPYCSRAPRLTAVPTCGLLIKRTLLDTYPDIRFPEGIQPCEDGLFSHRLFLVTDKIGFNPGAVYFYRQHENQNHTQINRQTGRLLKQIPMWLELLNEFYKEHNFFASKALKLALFIEHEPFEFRYLKMAFSDLEKEELFKLLQIFMQEYVSPHLTKEDKEVLTVPFSYFVEARDHRDFDQFYAAYCKRRSQKLKQSLFWVRFIPIAGLRRKVRQRIRHKYLDV</sequence>
<reference evidence="1" key="1">
    <citation type="submission" date="2024-04" db="EMBL/GenBank/DDBJ databases">
        <title>Complete genome sequence of Sphingobacterium thalpophiium BAA-1094.</title>
        <authorList>
            <person name="Adaikpoh B.I."/>
        </authorList>
    </citation>
    <scope>NUCLEOTIDE SEQUENCE</scope>
    <source>
        <strain evidence="1">BAA-1094</strain>
    </source>
</reference>
<accession>A0ACD5BZ31</accession>
<gene>
    <name evidence="1" type="ORF">AACH28_19140</name>
</gene>
<organism evidence="1 2">
    <name type="scientific">Sphingobacterium thalpophilum</name>
    <dbReference type="NCBI Taxonomy" id="259"/>
    <lineage>
        <taxon>Bacteria</taxon>
        <taxon>Pseudomonadati</taxon>
        <taxon>Bacteroidota</taxon>
        <taxon>Sphingobacteriia</taxon>
        <taxon>Sphingobacteriales</taxon>
        <taxon>Sphingobacteriaceae</taxon>
        <taxon>Sphingobacterium</taxon>
    </lineage>
</organism>
<protein>
    <submittedName>
        <fullName evidence="1">Glycosyltransferase</fullName>
        <ecNumber evidence="1">2.4.-.-</ecNumber>
    </submittedName>
</protein>
<keyword evidence="1" id="KW-0808">Transferase</keyword>
<dbReference type="Proteomes" id="UP001485301">
    <property type="component" value="Chromosome"/>
</dbReference>
<name>A0ACD5BZ31_9SPHI</name>
<evidence type="ECO:0000313" key="2">
    <source>
        <dbReference type="Proteomes" id="UP001485301"/>
    </source>
</evidence>
<dbReference type="EMBL" id="CP151087">
    <property type="protein sequence ID" value="WZN54738.1"/>
    <property type="molecule type" value="Genomic_DNA"/>
</dbReference>
<proteinExistence type="predicted"/>